<dbReference type="EMBL" id="CAMAPE010000070">
    <property type="protein sequence ID" value="CAH9116677.1"/>
    <property type="molecule type" value="Genomic_DNA"/>
</dbReference>
<feature type="repeat" description="PPR" evidence="3">
    <location>
        <begin position="313"/>
        <end position="347"/>
    </location>
</feature>
<dbReference type="Pfam" id="PF13812">
    <property type="entry name" value="PPR_3"/>
    <property type="match status" value="2"/>
</dbReference>
<comment type="similarity">
    <text evidence="1">Belongs to the PPR family. P subfamily.</text>
</comment>
<evidence type="ECO:0000256" key="2">
    <source>
        <dbReference type="ARBA" id="ARBA00022737"/>
    </source>
</evidence>
<dbReference type="NCBIfam" id="TIGR00756">
    <property type="entry name" value="PPR"/>
    <property type="match status" value="11"/>
</dbReference>
<dbReference type="Proteomes" id="UP001152484">
    <property type="component" value="Unassembled WGS sequence"/>
</dbReference>
<dbReference type="InterPro" id="IPR011990">
    <property type="entry name" value="TPR-like_helical_dom_sf"/>
</dbReference>
<name>A0A9P1EMQ4_CUSEU</name>
<feature type="repeat" description="PPR" evidence="3">
    <location>
        <begin position="812"/>
        <end position="846"/>
    </location>
</feature>
<dbReference type="Pfam" id="PF01535">
    <property type="entry name" value="PPR"/>
    <property type="match status" value="2"/>
</dbReference>
<evidence type="ECO:0000256" key="3">
    <source>
        <dbReference type="PROSITE-ProRule" id="PRU00708"/>
    </source>
</evidence>
<feature type="repeat" description="PPR" evidence="3">
    <location>
        <begin position="383"/>
        <end position="417"/>
    </location>
</feature>
<dbReference type="Pfam" id="PF13041">
    <property type="entry name" value="PPR_2"/>
    <property type="match status" value="4"/>
</dbReference>
<feature type="repeat" description="PPR" evidence="3">
    <location>
        <begin position="348"/>
        <end position="382"/>
    </location>
</feature>
<feature type="repeat" description="PPR" evidence="3">
    <location>
        <begin position="521"/>
        <end position="555"/>
    </location>
</feature>
<feature type="repeat" description="PPR" evidence="3">
    <location>
        <begin position="591"/>
        <end position="625"/>
    </location>
</feature>
<evidence type="ECO:0000313" key="5">
    <source>
        <dbReference type="Proteomes" id="UP001152484"/>
    </source>
</evidence>
<accession>A0A9P1EMQ4</accession>
<dbReference type="Pfam" id="PF12854">
    <property type="entry name" value="PPR_1"/>
    <property type="match status" value="1"/>
</dbReference>
<gene>
    <name evidence="4" type="ORF">CEURO_LOCUS21263</name>
</gene>
<dbReference type="Gene3D" id="1.25.40.10">
    <property type="entry name" value="Tetratricopeptide repeat domain"/>
    <property type="match status" value="7"/>
</dbReference>
<proteinExistence type="inferred from homology"/>
<dbReference type="OrthoDB" id="185373at2759"/>
<evidence type="ECO:0008006" key="6">
    <source>
        <dbReference type="Google" id="ProtNLM"/>
    </source>
</evidence>
<keyword evidence="5" id="KW-1185">Reference proteome</keyword>
<feature type="repeat" description="PPR" evidence="3">
    <location>
        <begin position="777"/>
        <end position="811"/>
    </location>
</feature>
<feature type="repeat" description="PPR" evidence="3">
    <location>
        <begin position="278"/>
        <end position="312"/>
    </location>
</feature>
<feature type="repeat" description="PPR" evidence="3">
    <location>
        <begin position="138"/>
        <end position="172"/>
    </location>
</feature>
<evidence type="ECO:0000313" key="4">
    <source>
        <dbReference type="EMBL" id="CAH9116677.1"/>
    </source>
</evidence>
<feature type="repeat" description="PPR" evidence="3">
    <location>
        <begin position="847"/>
        <end position="881"/>
    </location>
</feature>
<dbReference type="InterPro" id="IPR002885">
    <property type="entry name" value="PPR_rpt"/>
</dbReference>
<dbReference type="AlphaFoldDB" id="A0A9P1EMQ4"/>
<feature type="repeat" description="PPR" evidence="3">
    <location>
        <begin position="556"/>
        <end position="590"/>
    </location>
</feature>
<protein>
    <recommendedName>
        <fullName evidence="6">Pentatricopeptide repeat-containing protein</fullName>
    </recommendedName>
</protein>
<dbReference type="PROSITE" id="PS51375">
    <property type="entry name" value="PPR"/>
    <property type="match status" value="13"/>
</dbReference>
<sequence length="960" mass="109142">MVKYRSLPHWSLQPRPLLFFSRKVPFSTSPLPIEHPPISAATTQAFPHEIKATCFSELEQLIRHGLISLAEKLVQNIVRHSSSVHEAVSAVDFALSRGVELDRKSYGFLIRKLLTCGEAKMAEAVYVDFILNRGIEPDHFLLNSMVVCYSKLGKLEESKSQFDRLLKMEVMPCRAACSDIITAFCDQNRFLEGFDVFLAVHDAKFLLHYRCYNRLVDGLSSIGNLNNALYVYDIMCDKSVPPTIHLLKTLVFMLCRNERIEEAEFMSMETESFGFFIDKVMYTALINGYCRKGRMKMALRLFYRMLKLGCHPDNYTCNTLIHGFVNTGMIDKIFVLFHQMKELGLNLNVVSYQIMINKCCKDLKVDCAVTLLHNMMQCNLAPTVHCYTPLLAALVKENRLAEADQYYNQLFDFGLFPDDVLFFAVVKNCVGHEIDLAHSFVSEIGRHGCGICSTTYSSSSSKSVDDVILEIDLLLEEIYSRNLGLARIAFNIHIIAMCYAGKLDAAELCMDKMSTLSLQPSLLAYNSMIWCLCQMGLGNDAISILDQMEATRVKPTVALYDYIIRCLAREKRVLEASKLFDRMHEVGLFPDETVYVTMISGLSKNRQAGAARELFDKMFKYGIRPSHRAYTALINGLVKQNMIQEGHIYLGRMLEDGFMPNAALYTSLIYQFFRKGEIRFALKLVVLMEKSHIKKDVVTHVALVNGVCRNIQYISRKCHKSQRSSIKAMEMLYHLLCEYTNLPGQKDLENFIISRVGIKAFALKLIGEVKKGYFIPNLYLHNSVIAGLCWANDMEGAYNHLDAMQKQGLLPNHVTLTILIDGHFRKGKTDLAVNLFNKMNEHDYVLDGVVYNMLIKGFCKAGRPRDALSVSNIMLKKGHSLSKASYENLLQVFCANRWTVHALKVLEDMVSCEYTPCRGSLNRLLCILCEENKFIEACNVRTLKSRIRVMSKKASKGLFI</sequence>
<dbReference type="PANTHER" id="PTHR47941">
    <property type="entry name" value="PENTATRICOPEPTIDE REPEAT-CONTAINING PROTEIN 3, MITOCHONDRIAL"/>
    <property type="match status" value="1"/>
</dbReference>
<keyword evidence="2" id="KW-0677">Repeat</keyword>
<feature type="repeat" description="PPR" evidence="3">
    <location>
        <begin position="208"/>
        <end position="242"/>
    </location>
</feature>
<comment type="caution">
    <text evidence="4">The sequence shown here is derived from an EMBL/GenBank/DDBJ whole genome shotgun (WGS) entry which is preliminary data.</text>
</comment>
<evidence type="ECO:0000256" key="1">
    <source>
        <dbReference type="ARBA" id="ARBA00007626"/>
    </source>
</evidence>
<organism evidence="4 5">
    <name type="scientific">Cuscuta europaea</name>
    <name type="common">European dodder</name>
    <dbReference type="NCBI Taxonomy" id="41803"/>
    <lineage>
        <taxon>Eukaryota</taxon>
        <taxon>Viridiplantae</taxon>
        <taxon>Streptophyta</taxon>
        <taxon>Embryophyta</taxon>
        <taxon>Tracheophyta</taxon>
        <taxon>Spermatophyta</taxon>
        <taxon>Magnoliopsida</taxon>
        <taxon>eudicotyledons</taxon>
        <taxon>Gunneridae</taxon>
        <taxon>Pentapetalae</taxon>
        <taxon>asterids</taxon>
        <taxon>lamiids</taxon>
        <taxon>Solanales</taxon>
        <taxon>Convolvulaceae</taxon>
        <taxon>Cuscuteae</taxon>
        <taxon>Cuscuta</taxon>
        <taxon>Cuscuta subgen. Cuscuta</taxon>
    </lineage>
</organism>
<feature type="repeat" description="PPR" evidence="3">
    <location>
        <begin position="626"/>
        <end position="660"/>
    </location>
</feature>
<reference evidence="4" key="1">
    <citation type="submission" date="2022-07" db="EMBL/GenBank/DDBJ databases">
        <authorList>
            <person name="Macas J."/>
            <person name="Novak P."/>
            <person name="Neumann P."/>
        </authorList>
    </citation>
    <scope>NUCLEOTIDE SEQUENCE</scope>
</reference>